<protein>
    <submittedName>
        <fullName evidence="1">Uncharacterized protein</fullName>
    </submittedName>
</protein>
<keyword evidence="2" id="KW-1185">Reference proteome</keyword>
<organism evidence="1 2">
    <name type="scientific">Aeromonas phage 65</name>
    <dbReference type="NCBI Taxonomy" id="2919549"/>
    <lineage>
        <taxon>Viruses</taxon>
        <taxon>Duplodnaviria</taxon>
        <taxon>Heunggongvirae</taxon>
        <taxon>Uroviricota</taxon>
        <taxon>Caudoviricetes</taxon>
        <taxon>Pantevenvirales</taxon>
        <taxon>Straboviridae</taxon>
        <taxon>Emmerichvirinae</taxon>
        <taxon>Ishigurovirus</taxon>
        <taxon>Ishigurovirus osborne</taxon>
    </lineage>
</organism>
<sequence length="63" mass="7485">MNKWQKPSNVMSRIIARIFNEYYGFTPEYFVVHSYKDVGTHVIVNFEVMYDGKLYIGTTKLED</sequence>
<dbReference type="Proteomes" id="UP000008727">
    <property type="component" value="Segment"/>
</dbReference>
<proteinExistence type="predicted"/>
<reference evidence="1 2" key="1">
    <citation type="journal article" date="2010" name="Virol. J.">
        <title>Genomes of the T4-related bacteriophages as windows on microbial genome evolution.</title>
        <authorList>
            <person name="Petrov V.M."/>
            <person name="Ratnayaka S."/>
            <person name="Nolan J.M."/>
            <person name="Miller E.S."/>
            <person name="Karam J.D."/>
        </authorList>
    </citation>
    <scope>NUCLEOTIDE SEQUENCE [LARGE SCALE GENOMIC DNA]</scope>
</reference>
<dbReference type="KEGG" id="vg:10323643"/>
<dbReference type="RefSeq" id="YP_004301203.1">
    <property type="nucleotide sequence ID" value="NC_015251.1"/>
</dbReference>
<gene>
    <name evidence="1" type="ORF">65p366</name>
</gene>
<evidence type="ECO:0000313" key="2">
    <source>
        <dbReference type="Proteomes" id="UP000008727"/>
    </source>
</evidence>
<evidence type="ECO:0000313" key="1">
    <source>
        <dbReference type="EMBL" id="ADQ53374.1"/>
    </source>
</evidence>
<name>E5DSK0_9CAUD</name>
<dbReference type="EMBL" id="GU459069">
    <property type="protein sequence ID" value="ADQ53374.1"/>
    <property type="molecule type" value="Genomic_DNA"/>
</dbReference>
<accession>E5DSK0</accession>